<keyword evidence="4" id="KW-0732">Signal</keyword>
<feature type="region of interest" description="Disordered" evidence="3">
    <location>
        <begin position="28"/>
        <end position="50"/>
    </location>
</feature>
<dbReference type="Gene3D" id="3.40.50.2300">
    <property type="match status" value="2"/>
</dbReference>
<dbReference type="AlphaFoldDB" id="A0AAU8A7B7"/>
<dbReference type="PROSITE" id="PS51257">
    <property type="entry name" value="PROKAR_LIPOPROTEIN"/>
    <property type="match status" value="1"/>
</dbReference>
<comment type="similarity">
    <text evidence="2">Belongs to the bacterial solute-binding protein 2 family.</text>
</comment>
<comment type="subcellular location">
    <subcellularLocation>
        <location evidence="1">Cell envelope</location>
    </subcellularLocation>
</comment>
<evidence type="ECO:0000313" key="6">
    <source>
        <dbReference type="EMBL" id="XCC61924.1"/>
    </source>
</evidence>
<accession>A0AAU8A7B7</accession>
<gene>
    <name evidence="6" type="ORF">PUP29_10395</name>
</gene>
<feature type="chain" id="PRO_5043582900" evidence="4">
    <location>
        <begin position="25"/>
        <end position="366"/>
    </location>
</feature>
<feature type="compositionally biased region" description="Low complexity" evidence="3">
    <location>
        <begin position="36"/>
        <end position="50"/>
    </location>
</feature>
<evidence type="ECO:0000256" key="1">
    <source>
        <dbReference type="ARBA" id="ARBA00004196"/>
    </source>
</evidence>
<proteinExistence type="inferred from homology"/>
<sequence length="366" mass="39528">MKKTRLLFVLAAVLLLAFTFTACAPAEDGGSSSGTESAAPEQAESSEQSSEAAAEALDVVYLMPSTESQYWGEYTLIGVENAVQDIQDEYGITINFSTAGPAQESETDAYIKAFENVIAKQPDAIITATTTPDATVPLVEEAFNQGILVNFLGMAVDDAYQEYYGTDFRSDQSALGESAAEAMLAKMEEKGIEPKGKIGIHMSVVTPSLELRIEAFKNYLAENAPEIECLDTLYNENDANNAQANVENQISTYGDEIIGFYGANNISGDGIALAVKNANISERIVSAAIDSDDLEIEALELGNLDAIIVQDPYKTAYDATMDVYNVLIEGKEMQKVVNIPCTIVTKENMEEDAIKALLNPLLNERS</sequence>
<evidence type="ECO:0000259" key="5">
    <source>
        <dbReference type="Pfam" id="PF13407"/>
    </source>
</evidence>
<dbReference type="RefSeq" id="WP_079545968.1">
    <property type="nucleotide sequence ID" value="NZ_CP117826.1"/>
</dbReference>
<feature type="signal peptide" evidence="4">
    <location>
        <begin position="1"/>
        <end position="24"/>
    </location>
</feature>
<name>A0AAU8A7B7_9FIRM</name>
<dbReference type="GO" id="GO:0030288">
    <property type="term" value="C:outer membrane-bounded periplasmic space"/>
    <property type="evidence" value="ECO:0007669"/>
    <property type="project" value="TreeGrafter"/>
</dbReference>
<dbReference type="GO" id="GO:0030246">
    <property type="term" value="F:carbohydrate binding"/>
    <property type="evidence" value="ECO:0007669"/>
    <property type="project" value="TreeGrafter"/>
</dbReference>
<dbReference type="EMBL" id="CP117826">
    <property type="protein sequence ID" value="XCC61924.1"/>
    <property type="molecule type" value="Genomic_DNA"/>
</dbReference>
<evidence type="ECO:0000256" key="3">
    <source>
        <dbReference type="SAM" id="MobiDB-lite"/>
    </source>
</evidence>
<dbReference type="InterPro" id="IPR050555">
    <property type="entry name" value="Bact_Solute-Bind_Prot2"/>
</dbReference>
<dbReference type="PANTHER" id="PTHR30036:SF7">
    <property type="entry name" value="ABC TRANSPORTER PERIPLASMIC-BINDING PROTEIN YPHF"/>
    <property type="match status" value="1"/>
</dbReference>
<feature type="domain" description="Periplasmic binding protein" evidence="5">
    <location>
        <begin position="60"/>
        <end position="331"/>
    </location>
</feature>
<dbReference type="InterPro" id="IPR025997">
    <property type="entry name" value="SBP_2_dom"/>
</dbReference>
<dbReference type="Pfam" id="PF13407">
    <property type="entry name" value="Peripla_BP_4"/>
    <property type="match status" value="1"/>
</dbReference>
<dbReference type="PANTHER" id="PTHR30036">
    <property type="entry name" value="D-XYLOSE-BINDING PERIPLASMIC PROTEIN"/>
    <property type="match status" value="1"/>
</dbReference>
<dbReference type="InterPro" id="IPR028082">
    <property type="entry name" value="Peripla_BP_I"/>
</dbReference>
<evidence type="ECO:0000256" key="4">
    <source>
        <dbReference type="SAM" id="SignalP"/>
    </source>
</evidence>
<evidence type="ECO:0000256" key="2">
    <source>
        <dbReference type="ARBA" id="ARBA00007639"/>
    </source>
</evidence>
<protein>
    <submittedName>
        <fullName evidence="6">Substrate-binding domain-containing protein</fullName>
    </submittedName>
</protein>
<dbReference type="SUPFAM" id="SSF53822">
    <property type="entry name" value="Periplasmic binding protein-like I"/>
    <property type="match status" value="1"/>
</dbReference>
<organism evidence="6">
    <name type="scientific">Christensenella massiliensis</name>
    <dbReference type="NCBI Taxonomy" id="1805714"/>
    <lineage>
        <taxon>Bacteria</taxon>
        <taxon>Bacillati</taxon>
        <taxon>Bacillota</taxon>
        <taxon>Clostridia</taxon>
        <taxon>Christensenellales</taxon>
        <taxon>Christensenellaceae</taxon>
        <taxon>Christensenella</taxon>
    </lineage>
</organism>
<reference evidence="6" key="1">
    <citation type="submission" date="2023-02" db="EMBL/GenBank/DDBJ databases">
        <title>Gut commensal Christensenella minuta modulates host metabolism via a new class of secondary bile acids.</title>
        <authorList>
            <person name="Liu C."/>
        </authorList>
    </citation>
    <scope>NUCLEOTIDE SEQUENCE</scope>
    <source>
        <strain evidence="6">CA70</strain>
    </source>
</reference>